<comment type="pathway">
    <text evidence="5">Purine metabolism; GMP biosynthesis via salvage pathway; GMP from guanine: step 1/1.</text>
</comment>
<dbReference type="Proteomes" id="UP000006094">
    <property type="component" value="Chromosome"/>
</dbReference>
<organism evidence="18 19">
    <name type="scientific">Gottschalkia acidurici (strain ATCC 7906 / DSM 604 / BCRC 14475 / CIP 104303 / KCTC 5404 / NCIMB 10678 / 9a)</name>
    <name type="common">Clostridium acidurici</name>
    <dbReference type="NCBI Taxonomy" id="1128398"/>
    <lineage>
        <taxon>Bacteria</taxon>
        <taxon>Bacillati</taxon>
        <taxon>Bacillota</taxon>
        <taxon>Tissierellia</taxon>
        <taxon>Tissierellales</taxon>
        <taxon>Gottschalkiaceae</taxon>
        <taxon>Gottschalkia</taxon>
    </lineage>
</organism>
<keyword evidence="11 16" id="KW-0660">Purine salvage</keyword>
<dbReference type="GO" id="GO:0004422">
    <property type="term" value="F:hypoxanthine phosphoribosyltransferase activity"/>
    <property type="evidence" value="ECO:0007669"/>
    <property type="project" value="InterPro"/>
</dbReference>
<name>K0AZZ3_GOTA9</name>
<keyword evidence="9 16" id="KW-0808">Transferase</keyword>
<evidence type="ECO:0000256" key="14">
    <source>
        <dbReference type="ARBA" id="ARBA00048811"/>
    </source>
</evidence>
<comment type="catalytic activity">
    <reaction evidence="15">
        <text>IMP + diphosphate = hypoxanthine + 5-phospho-alpha-D-ribose 1-diphosphate</text>
        <dbReference type="Rhea" id="RHEA:17973"/>
        <dbReference type="ChEBI" id="CHEBI:17368"/>
        <dbReference type="ChEBI" id="CHEBI:33019"/>
        <dbReference type="ChEBI" id="CHEBI:58017"/>
        <dbReference type="ChEBI" id="CHEBI:58053"/>
        <dbReference type="EC" id="2.4.2.8"/>
    </reaction>
    <physiologicalReaction direction="right-to-left" evidence="15">
        <dbReference type="Rhea" id="RHEA:17975"/>
    </physiologicalReaction>
</comment>
<gene>
    <name evidence="18" type="primary">hpt</name>
    <name evidence="18" type="ordered locus">Curi_c23680</name>
</gene>
<dbReference type="HOGENOM" id="CLU_073615_0_0_9"/>
<evidence type="ECO:0000256" key="4">
    <source>
        <dbReference type="ARBA" id="ARBA00004669"/>
    </source>
</evidence>
<dbReference type="KEGG" id="cad:Curi_c23680"/>
<dbReference type="GO" id="GO:0005829">
    <property type="term" value="C:cytosol"/>
    <property type="evidence" value="ECO:0007669"/>
    <property type="project" value="TreeGrafter"/>
</dbReference>
<dbReference type="GO" id="GO:0032263">
    <property type="term" value="P:GMP salvage"/>
    <property type="evidence" value="ECO:0007669"/>
    <property type="project" value="TreeGrafter"/>
</dbReference>
<evidence type="ECO:0000256" key="2">
    <source>
        <dbReference type="ARBA" id="ARBA00002049"/>
    </source>
</evidence>
<dbReference type="Gene3D" id="3.40.50.2020">
    <property type="match status" value="1"/>
</dbReference>
<dbReference type="OrthoDB" id="9802824at2"/>
<evidence type="ECO:0000259" key="17">
    <source>
        <dbReference type="Pfam" id="PF00156"/>
    </source>
</evidence>
<evidence type="ECO:0000256" key="15">
    <source>
        <dbReference type="ARBA" id="ARBA00049402"/>
    </source>
</evidence>
<evidence type="ECO:0000256" key="9">
    <source>
        <dbReference type="ARBA" id="ARBA00022679"/>
    </source>
</evidence>
<comment type="pathway">
    <text evidence="4 16">Purine metabolism; IMP biosynthesis via salvage pathway; IMP from hypoxanthine: step 1/1.</text>
</comment>
<comment type="cofactor">
    <cofactor evidence="1 16">
        <name>Mg(2+)</name>
        <dbReference type="ChEBI" id="CHEBI:18420"/>
    </cofactor>
</comment>
<evidence type="ECO:0000256" key="8">
    <source>
        <dbReference type="ARBA" id="ARBA00022676"/>
    </source>
</evidence>
<evidence type="ECO:0000256" key="11">
    <source>
        <dbReference type="ARBA" id="ARBA00022726"/>
    </source>
</evidence>
<dbReference type="SUPFAM" id="SSF53271">
    <property type="entry name" value="PRTase-like"/>
    <property type="match status" value="1"/>
</dbReference>
<evidence type="ECO:0000313" key="19">
    <source>
        <dbReference type="Proteomes" id="UP000006094"/>
    </source>
</evidence>
<dbReference type="FunFam" id="3.40.50.2020:FF:000006">
    <property type="entry name" value="Hypoxanthine phosphoribosyltransferase"/>
    <property type="match status" value="1"/>
</dbReference>
<keyword evidence="13 16" id="KW-0460">Magnesium</keyword>
<evidence type="ECO:0000256" key="16">
    <source>
        <dbReference type="RuleBase" id="RU364099"/>
    </source>
</evidence>
<evidence type="ECO:0000256" key="1">
    <source>
        <dbReference type="ARBA" id="ARBA00001946"/>
    </source>
</evidence>
<dbReference type="InterPro" id="IPR005904">
    <property type="entry name" value="Hxn_phspho_trans"/>
</dbReference>
<comment type="subcellular location">
    <subcellularLocation>
        <location evidence="3 16">Cytoplasm</location>
    </subcellularLocation>
</comment>
<dbReference type="GO" id="GO:0052657">
    <property type="term" value="F:guanine phosphoribosyltransferase activity"/>
    <property type="evidence" value="ECO:0007669"/>
    <property type="project" value="RHEA"/>
</dbReference>
<comment type="catalytic activity">
    <reaction evidence="14">
        <text>GMP + diphosphate = guanine + 5-phospho-alpha-D-ribose 1-diphosphate</text>
        <dbReference type="Rhea" id="RHEA:25424"/>
        <dbReference type="ChEBI" id="CHEBI:16235"/>
        <dbReference type="ChEBI" id="CHEBI:33019"/>
        <dbReference type="ChEBI" id="CHEBI:58017"/>
        <dbReference type="ChEBI" id="CHEBI:58115"/>
        <dbReference type="EC" id="2.4.2.8"/>
    </reaction>
    <physiologicalReaction direction="right-to-left" evidence="14">
        <dbReference type="Rhea" id="RHEA:25426"/>
    </physiologicalReaction>
</comment>
<proteinExistence type="inferred from homology"/>
<keyword evidence="19" id="KW-1185">Reference proteome</keyword>
<dbReference type="InterPro" id="IPR050408">
    <property type="entry name" value="HGPRT"/>
</dbReference>
<dbReference type="GO" id="GO:0032264">
    <property type="term" value="P:IMP salvage"/>
    <property type="evidence" value="ECO:0007669"/>
    <property type="project" value="UniProtKB-UniPathway"/>
</dbReference>
<evidence type="ECO:0000256" key="6">
    <source>
        <dbReference type="ARBA" id="ARBA00008391"/>
    </source>
</evidence>
<dbReference type="GO" id="GO:0000166">
    <property type="term" value="F:nucleotide binding"/>
    <property type="evidence" value="ECO:0007669"/>
    <property type="project" value="UniProtKB-KW"/>
</dbReference>
<dbReference type="PANTHER" id="PTHR43340:SF1">
    <property type="entry name" value="HYPOXANTHINE PHOSPHORIBOSYLTRANSFERASE"/>
    <property type="match status" value="1"/>
</dbReference>
<dbReference type="GO" id="GO:0046100">
    <property type="term" value="P:hypoxanthine metabolic process"/>
    <property type="evidence" value="ECO:0007669"/>
    <property type="project" value="TreeGrafter"/>
</dbReference>
<dbReference type="AlphaFoldDB" id="K0AZZ3"/>
<dbReference type="GO" id="GO:0006166">
    <property type="term" value="P:purine ribonucleoside salvage"/>
    <property type="evidence" value="ECO:0007669"/>
    <property type="project" value="UniProtKB-KW"/>
</dbReference>
<dbReference type="InterPro" id="IPR029057">
    <property type="entry name" value="PRTase-like"/>
</dbReference>
<evidence type="ECO:0000256" key="10">
    <source>
        <dbReference type="ARBA" id="ARBA00022723"/>
    </source>
</evidence>
<dbReference type="STRING" id="1128398.Curi_c23680"/>
<dbReference type="PATRIC" id="fig|1128398.3.peg.2443"/>
<comment type="similarity">
    <text evidence="6 16">Belongs to the purine/pyrimidine phosphoribosyltransferase family.</text>
</comment>
<evidence type="ECO:0000256" key="13">
    <source>
        <dbReference type="ARBA" id="ARBA00022842"/>
    </source>
</evidence>
<keyword evidence="10 16" id="KW-0479">Metal-binding</keyword>
<reference evidence="18 19" key="1">
    <citation type="journal article" date="2012" name="PLoS ONE">
        <title>The purine-utilizing bacterium Clostridium acidurici 9a: a genome-guided metabolic reconsideration.</title>
        <authorList>
            <person name="Hartwich K."/>
            <person name="Poehlein A."/>
            <person name="Daniel R."/>
        </authorList>
    </citation>
    <scope>NUCLEOTIDE SEQUENCE [LARGE SCALE GENOMIC DNA]</scope>
    <source>
        <strain evidence="19">ATCC 7906 / DSM 604 / BCRC 14475 / CIP 104303 / KCTC 5404 / NCIMB 10678 / 9a</strain>
    </source>
</reference>
<dbReference type="RefSeq" id="WP_014968497.1">
    <property type="nucleotide sequence ID" value="NC_018664.1"/>
</dbReference>
<dbReference type="EC" id="2.4.2.8" evidence="16"/>
<keyword evidence="8 16" id="KW-0328">Glycosyltransferase</keyword>
<evidence type="ECO:0000256" key="7">
    <source>
        <dbReference type="ARBA" id="ARBA00022490"/>
    </source>
</evidence>
<dbReference type="InterPro" id="IPR000836">
    <property type="entry name" value="PRTase_dom"/>
</dbReference>
<evidence type="ECO:0000256" key="3">
    <source>
        <dbReference type="ARBA" id="ARBA00004496"/>
    </source>
</evidence>
<comment type="function">
    <text evidence="2">Purine salvage pathway enzyme that catalyzes the transfer of the ribosyl-5-phosphate group from 5-phospho-alpha-D-ribose 1-diphosphate (PRPP) to the N9 position of the 6-oxopurines hypoxanthine and guanine to form the corresponding ribonucleotides IMP (inosine 5'-monophosphate) and GMP (guanosine 5'-monophosphate), with the release of PPi.</text>
</comment>
<evidence type="ECO:0000256" key="5">
    <source>
        <dbReference type="ARBA" id="ARBA00004676"/>
    </source>
</evidence>
<evidence type="ECO:0000256" key="12">
    <source>
        <dbReference type="ARBA" id="ARBA00022741"/>
    </source>
</evidence>
<dbReference type="GO" id="GO:0000287">
    <property type="term" value="F:magnesium ion binding"/>
    <property type="evidence" value="ECO:0007669"/>
    <property type="project" value="TreeGrafter"/>
</dbReference>
<dbReference type="EMBL" id="CP003326">
    <property type="protein sequence ID" value="AFS79363.1"/>
    <property type="molecule type" value="Genomic_DNA"/>
</dbReference>
<sequence length="178" mass="19964">MKEDIKQVLITKEEIQDKVKELGRQISQDYKGKNLVLIGVLKGAFVFLADLIRNIDIPVKVDFMAVSSYGTSTTSSGVVRILKDLDSTIEGKDILVVEDIIDTGLTLSYLIGNLKSRGANSVGVCALLDKPERRKVDVKMNYKGFDIPDEFIVGYGLDYSESYRNLDEIYILKEEAYK</sequence>
<dbReference type="CDD" id="cd06223">
    <property type="entry name" value="PRTases_typeI"/>
    <property type="match status" value="1"/>
</dbReference>
<accession>K0AZZ3</accession>
<dbReference type="GO" id="GO:0006178">
    <property type="term" value="P:guanine salvage"/>
    <property type="evidence" value="ECO:0007669"/>
    <property type="project" value="TreeGrafter"/>
</dbReference>
<dbReference type="NCBIfam" id="TIGR01203">
    <property type="entry name" value="HGPRTase"/>
    <property type="match status" value="1"/>
</dbReference>
<dbReference type="eggNOG" id="COG0634">
    <property type="taxonomic scope" value="Bacteria"/>
</dbReference>
<evidence type="ECO:0000313" key="18">
    <source>
        <dbReference type="EMBL" id="AFS79363.1"/>
    </source>
</evidence>
<dbReference type="Pfam" id="PF00156">
    <property type="entry name" value="Pribosyltran"/>
    <property type="match status" value="1"/>
</dbReference>
<dbReference type="UniPathway" id="UPA00591">
    <property type="reaction ID" value="UER00648"/>
</dbReference>
<protein>
    <recommendedName>
        <fullName evidence="16">Hypoxanthine phosphoribosyltransferase</fullName>
        <ecNumber evidence="16">2.4.2.8</ecNumber>
    </recommendedName>
</protein>
<keyword evidence="7 16" id="KW-0963">Cytoplasm</keyword>
<keyword evidence="12 16" id="KW-0547">Nucleotide-binding</keyword>
<dbReference type="PANTHER" id="PTHR43340">
    <property type="entry name" value="HYPOXANTHINE-GUANINE PHOSPHORIBOSYLTRANSFERASE"/>
    <property type="match status" value="1"/>
</dbReference>
<feature type="domain" description="Phosphoribosyltransferase" evidence="17">
    <location>
        <begin position="13"/>
        <end position="159"/>
    </location>
</feature>